<reference evidence="2" key="1">
    <citation type="submission" date="2005-09" db="EMBL/GenBank/DDBJ databases">
        <authorList>
            <person name="Mural R.J."/>
            <person name="Li P.W."/>
            <person name="Adams M.D."/>
            <person name="Amanatides P.G."/>
            <person name="Baden-Tillson H."/>
            <person name="Barnstead M."/>
            <person name="Chin S.H."/>
            <person name="Dew I."/>
            <person name="Evans C.A."/>
            <person name="Ferriera S."/>
            <person name="Flanigan M."/>
            <person name="Fosler C."/>
            <person name="Glodek A."/>
            <person name="Gu Z."/>
            <person name="Holt R.A."/>
            <person name="Jennings D."/>
            <person name="Kraft C.L."/>
            <person name="Lu F."/>
            <person name="Nguyen T."/>
            <person name="Nusskern D.R."/>
            <person name="Pfannkoch C.M."/>
            <person name="Sitter C."/>
            <person name="Sutton G.G."/>
            <person name="Venter J.C."/>
            <person name="Wang Z."/>
            <person name="Woodage T."/>
            <person name="Zheng X.H."/>
            <person name="Zhong F."/>
        </authorList>
    </citation>
    <scope>NUCLEOTIDE SEQUENCE [LARGE SCALE GENOMIC DNA]</scope>
    <source>
        <strain>BN</strain>
        <strain evidence="2">Sprague-Dawley</strain>
    </source>
</reference>
<protein>
    <submittedName>
        <fullName evidence="1">RCG20077</fullName>
    </submittedName>
</protein>
<dbReference type="Proteomes" id="UP000234681">
    <property type="component" value="Chromosome 13"/>
</dbReference>
<organism evidence="1 2">
    <name type="scientific">Rattus norvegicus</name>
    <name type="common">Rat</name>
    <dbReference type="NCBI Taxonomy" id="10116"/>
    <lineage>
        <taxon>Eukaryota</taxon>
        <taxon>Metazoa</taxon>
        <taxon>Chordata</taxon>
        <taxon>Craniata</taxon>
        <taxon>Vertebrata</taxon>
        <taxon>Euteleostomi</taxon>
        <taxon>Mammalia</taxon>
        <taxon>Eutheria</taxon>
        <taxon>Euarchontoglires</taxon>
        <taxon>Glires</taxon>
        <taxon>Rodentia</taxon>
        <taxon>Myomorpha</taxon>
        <taxon>Muroidea</taxon>
        <taxon>Muridae</taxon>
        <taxon>Murinae</taxon>
        <taxon>Rattus</taxon>
    </lineage>
</organism>
<accession>A6JGG9</accession>
<evidence type="ECO:0000313" key="1">
    <source>
        <dbReference type="EMBL" id="EDL94825.1"/>
    </source>
</evidence>
<proteinExistence type="predicted"/>
<dbReference type="EMBL" id="CH473985">
    <property type="protein sequence ID" value="EDL94825.1"/>
    <property type="molecule type" value="Genomic_DNA"/>
</dbReference>
<evidence type="ECO:0000313" key="2">
    <source>
        <dbReference type="Proteomes" id="UP000234681"/>
    </source>
</evidence>
<sequence length="32" mass="3259">MGQATCALVVSSALHTLKVASTAFPRLDVSAL</sequence>
<dbReference type="AlphaFoldDB" id="A6JGG9"/>
<gene>
    <name evidence="1" type="ORF">rCG_20077</name>
</gene>
<name>A6JGG9_RAT</name>